<sequence length="250" mass="26371">MTGEPLVDGPGPLGVAWMGSVPYAEALELQERLRAARVRGEIGDRLLLLEHPAVYTRGRRATPEELPLGADWYAQRGIEIVDVRRGGKVTFHGPGQLVGYLVAGTRDVLGVVRALERAMVAVARQDGIDARGRNDEGIEYTGVWVEERKLGSIGLHLSRGVTTHGVGLNVVTDLTPFGWVVPCGLTAPMTSLARETGAPDLQVDPALDASAAVRAAGERFAAALARELGVDVGPADADEIRAAAAAATPF</sequence>
<feature type="domain" description="BPL/LPL catalytic" evidence="5">
    <location>
        <begin position="40"/>
        <end position="232"/>
    </location>
</feature>
<evidence type="ECO:0000313" key="6">
    <source>
        <dbReference type="EMBL" id="CAB4905257.1"/>
    </source>
</evidence>
<dbReference type="AlphaFoldDB" id="A0A6J7GAU2"/>
<dbReference type="InterPro" id="IPR020605">
    <property type="entry name" value="Octanoyltransferase_CS"/>
</dbReference>
<dbReference type="InterPro" id="IPR045864">
    <property type="entry name" value="aa-tRNA-synth_II/BPL/LPL"/>
</dbReference>
<reference evidence="6" key="1">
    <citation type="submission" date="2020-05" db="EMBL/GenBank/DDBJ databases">
        <authorList>
            <person name="Chiriac C."/>
            <person name="Salcher M."/>
            <person name="Ghai R."/>
            <person name="Kavagutti S V."/>
        </authorList>
    </citation>
    <scope>NUCLEOTIDE SEQUENCE</scope>
</reference>
<dbReference type="NCBIfam" id="TIGR00214">
    <property type="entry name" value="lipB"/>
    <property type="match status" value="1"/>
</dbReference>
<organism evidence="6">
    <name type="scientific">freshwater metagenome</name>
    <dbReference type="NCBI Taxonomy" id="449393"/>
    <lineage>
        <taxon>unclassified sequences</taxon>
        <taxon>metagenomes</taxon>
        <taxon>ecological metagenomes</taxon>
    </lineage>
</organism>
<accession>A0A6J7GAU2</accession>
<dbReference type="SUPFAM" id="SSF55681">
    <property type="entry name" value="Class II aaRS and biotin synthetases"/>
    <property type="match status" value="1"/>
</dbReference>
<evidence type="ECO:0000256" key="1">
    <source>
        <dbReference type="ARBA" id="ARBA00004821"/>
    </source>
</evidence>
<dbReference type="PROSITE" id="PS01313">
    <property type="entry name" value="LIPB"/>
    <property type="match status" value="1"/>
</dbReference>
<evidence type="ECO:0000259" key="5">
    <source>
        <dbReference type="PROSITE" id="PS51733"/>
    </source>
</evidence>
<proteinExistence type="inferred from homology"/>
<dbReference type="Pfam" id="PF21948">
    <property type="entry name" value="LplA-B_cat"/>
    <property type="match status" value="1"/>
</dbReference>
<protein>
    <recommendedName>
        <fullName evidence="2">lipoyl(octanoyl) transferase</fullName>
        <ecNumber evidence="2">2.3.1.181</ecNumber>
    </recommendedName>
</protein>
<keyword evidence="3" id="KW-0808">Transferase</keyword>
<dbReference type="PROSITE" id="PS51733">
    <property type="entry name" value="BPL_LPL_CATALYTIC"/>
    <property type="match status" value="1"/>
</dbReference>
<evidence type="ECO:0000256" key="3">
    <source>
        <dbReference type="ARBA" id="ARBA00022679"/>
    </source>
</evidence>
<dbReference type="InterPro" id="IPR000544">
    <property type="entry name" value="Octanoyltransferase"/>
</dbReference>
<dbReference type="GO" id="GO:0009249">
    <property type="term" value="P:protein lipoylation"/>
    <property type="evidence" value="ECO:0007669"/>
    <property type="project" value="InterPro"/>
</dbReference>
<dbReference type="UniPathway" id="UPA00538">
    <property type="reaction ID" value="UER00592"/>
</dbReference>
<dbReference type="GO" id="GO:0033819">
    <property type="term" value="F:lipoyl(octanoyl) transferase activity"/>
    <property type="evidence" value="ECO:0007669"/>
    <property type="project" value="UniProtKB-EC"/>
</dbReference>
<dbReference type="EMBL" id="CAFBMK010000033">
    <property type="protein sequence ID" value="CAB4905257.1"/>
    <property type="molecule type" value="Genomic_DNA"/>
</dbReference>
<name>A0A6J7GAU2_9ZZZZ</name>
<dbReference type="PANTHER" id="PTHR10993">
    <property type="entry name" value="OCTANOYLTRANSFERASE"/>
    <property type="match status" value="1"/>
</dbReference>
<gene>
    <name evidence="6" type="ORF">UFOPK3564_00835</name>
</gene>
<keyword evidence="4" id="KW-0012">Acyltransferase</keyword>
<evidence type="ECO:0000256" key="4">
    <source>
        <dbReference type="ARBA" id="ARBA00023315"/>
    </source>
</evidence>
<dbReference type="NCBIfam" id="NF010925">
    <property type="entry name" value="PRK14345.1"/>
    <property type="match status" value="1"/>
</dbReference>
<evidence type="ECO:0000256" key="2">
    <source>
        <dbReference type="ARBA" id="ARBA00012334"/>
    </source>
</evidence>
<comment type="pathway">
    <text evidence="1">Protein modification; protein lipoylation via endogenous pathway; protein N(6)-(lipoyl)lysine from octanoyl-[acyl-carrier-protein]: step 1/2.</text>
</comment>
<dbReference type="HAMAP" id="MF_00013">
    <property type="entry name" value="LipB"/>
    <property type="match status" value="1"/>
</dbReference>
<dbReference type="CDD" id="cd16444">
    <property type="entry name" value="LipB"/>
    <property type="match status" value="1"/>
</dbReference>
<dbReference type="PANTHER" id="PTHR10993:SF7">
    <property type="entry name" value="LIPOYLTRANSFERASE 2, MITOCHONDRIAL-RELATED"/>
    <property type="match status" value="1"/>
</dbReference>
<dbReference type="Gene3D" id="3.30.930.10">
    <property type="entry name" value="Bira Bifunctional Protein, Domain 2"/>
    <property type="match status" value="1"/>
</dbReference>
<dbReference type="InterPro" id="IPR004143">
    <property type="entry name" value="BPL_LPL_catalytic"/>
</dbReference>
<dbReference type="EC" id="2.3.1.181" evidence="2"/>